<gene>
    <name evidence="2" type="ORF">GCM10010982_25800</name>
</gene>
<comment type="caution">
    <text evidence="2">The sequence shown here is derived from an EMBL/GenBank/DDBJ whole genome shotgun (WGS) entry which is preliminary data.</text>
</comment>
<keyword evidence="1" id="KW-0812">Transmembrane</keyword>
<reference evidence="2" key="2">
    <citation type="submission" date="2020-09" db="EMBL/GenBank/DDBJ databases">
        <authorList>
            <person name="Sun Q."/>
            <person name="Zhou Y."/>
        </authorList>
    </citation>
    <scope>NUCLEOTIDE SEQUENCE</scope>
    <source>
        <strain evidence="2">CGMCC 1.7086</strain>
    </source>
</reference>
<sequence length="63" mass="6932">MSNWTEAVLFGLALLAFVLGFSSIIMAMIHKPVLVDDAMKEKVEYGFFGVTGLVLCILFSYAI</sequence>
<accession>A0A917Z297</accession>
<dbReference type="EMBL" id="BMLS01000004">
    <property type="protein sequence ID" value="GGO71012.1"/>
    <property type="molecule type" value="Genomic_DNA"/>
</dbReference>
<reference evidence="2" key="1">
    <citation type="journal article" date="2014" name="Int. J. Syst. Evol. Microbiol.">
        <title>Complete genome sequence of Corynebacterium casei LMG S-19264T (=DSM 44701T), isolated from a smear-ripened cheese.</title>
        <authorList>
            <consortium name="US DOE Joint Genome Institute (JGI-PGF)"/>
            <person name="Walter F."/>
            <person name="Albersmeier A."/>
            <person name="Kalinowski J."/>
            <person name="Ruckert C."/>
        </authorList>
    </citation>
    <scope>NUCLEOTIDE SEQUENCE</scope>
    <source>
        <strain evidence="2">CGMCC 1.7086</strain>
    </source>
</reference>
<evidence type="ECO:0000313" key="2">
    <source>
        <dbReference type="EMBL" id="GGO71012.1"/>
    </source>
</evidence>
<dbReference type="RefSeq" id="WP_188695801.1">
    <property type="nucleotide sequence ID" value="NZ_BMLS01000004.1"/>
</dbReference>
<dbReference type="AlphaFoldDB" id="A0A917Z297"/>
<evidence type="ECO:0000256" key="1">
    <source>
        <dbReference type="SAM" id="Phobius"/>
    </source>
</evidence>
<keyword evidence="1" id="KW-0472">Membrane</keyword>
<name>A0A917Z297_9ALTE</name>
<organism evidence="2 3">
    <name type="scientific">Bowmanella pacifica</name>
    <dbReference type="NCBI Taxonomy" id="502051"/>
    <lineage>
        <taxon>Bacteria</taxon>
        <taxon>Pseudomonadati</taxon>
        <taxon>Pseudomonadota</taxon>
        <taxon>Gammaproteobacteria</taxon>
        <taxon>Alteromonadales</taxon>
        <taxon>Alteromonadaceae</taxon>
        <taxon>Bowmanella</taxon>
    </lineage>
</organism>
<evidence type="ECO:0008006" key="4">
    <source>
        <dbReference type="Google" id="ProtNLM"/>
    </source>
</evidence>
<evidence type="ECO:0000313" key="3">
    <source>
        <dbReference type="Proteomes" id="UP000606935"/>
    </source>
</evidence>
<feature type="transmembrane region" description="Helical" evidence="1">
    <location>
        <begin position="43"/>
        <end position="62"/>
    </location>
</feature>
<proteinExistence type="predicted"/>
<keyword evidence="3" id="KW-1185">Reference proteome</keyword>
<keyword evidence="1" id="KW-1133">Transmembrane helix</keyword>
<dbReference type="Proteomes" id="UP000606935">
    <property type="component" value="Unassembled WGS sequence"/>
</dbReference>
<protein>
    <recommendedName>
        <fullName evidence="4">DUF350 domain-containing protein</fullName>
    </recommendedName>
</protein>